<dbReference type="OrthoDB" id="9773828at2"/>
<dbReference type="RefSeq" id="WP_089743488.1">
    <property type="nucleotide sequence ID" value="NZ_FOGL01000022.1"/>
</dbReference>
<sequence length="312" mass="35039">MKTIQINGLDKPVTTLIQGSDYFKPDIYEKVCQVLDRYVAIGGNTIDTAYVYCGGESEVAIGMWLKERDNREDIVILTKGAHHDQDGPRVNPDAINHDLFESLERLGTEYIDLYALHRDDPDVPVSVIIDALNEHIEAGRVKAIGASNWTTARIEEANEYASANGLVGFSFSSPNLSLAKVNEPFWKGCVSTDRNGLKWHEKTQMPILSWSSQARGFFTGKFTPDDRSNKDLVRVFYSEANWDRMKRAEQMAEEKGVTVIQIALAYVLNQAFPTCALIGARNDHELVSCFEGSEIELTREEVEWLENGELAD</sequence>
<dbReference type="InterPro" id="IPR020471">
    <property type="entry name" value="AKR"/>
</dbReference>
<dbReference type="STRING" id="531814.SAMN04487944_12218"/>
<dbReference type="InterPro" id="IPR023210">
    <property type="entry name" value="NADP_OxRdtase_dom"/>
</dbReference>
<evidence type="ECO:0000256" key="1">
    <source>
        <dbReference type="ARBA" id="ARBA00023002"/>
    </source>
</evidence>
<proteinExistence type="predicted"/>
<accession>A0A1H9V8V9</accession>
<dbReference type="AlphaFoldDB" id="A0A1H9V8V9"/>
<evidence type="ECO:0000259" key="2">
    <source>
        <dbReference type="Pfam" id="PF00248"/>
    </source>
</evidence>
<evidence type="ECO:0000313" key="3">
    <source>
        <dbReference type="EMBL" id="SES17971.1"/>
    </source>
</evidence>
<dbReference type="PRINTS" id="PR00069">
    <property type="entry name" value="ALDKETRDTASE"/>
</dbReference>
<keyword evidence="1" id="KW-0560">Oxidoreductase</keyword>
<organism evidence="3 4">
    <name type="scientific">Gracilibacillus ureilyticus</name>
    <dbReference type="NCBI Taxonomy" id="531814"/>
    <lineage>
        <taxon>Bacteria</taxon>
        <taxon>Bacillati</taxon>
        <taxon>Bacillota</taxon>
        <taxon>Bacilli</taxon>
        <taxon>Bacillales</taxon>
        <taxon>Bacillaceae</taxon>
        <taxon>Gracilibacillus</taxon>
    </lineage>
</organism>
<dbReference type="GO" id="GO:0005829">
    <property type="term" value="C:cytosol"/>
    <property type="evidence" value="ECO:0007669"/>
    <property type="project" value="TreeGrafter"/>
</dbReference>
<dbReference type="Gene3D" id="3.20.20.100">
    <property type="entry name" value="NADP-dependent oxidoreductase domain"/>
    <property type="match status" value="1"/>
</dbReference>
<reference evidence="3 4" key="1">
    <citation type="submission" date="2016-10" db="EMBL/GenBank/DDBJ databases">
        <authorList>
            <person name="de Groot N.N."/>
        </authorList>
    </citation>
    <scope>NUCLEOTIDE SEQUENCE [LARGE SCALE GENOMIC DNA]</scope>
    <source>
        <strain evidence="3 4">CGMCC 1.7727</strain>
    </source>
</reference>
<protein>
    <submittedName>
        <fullName evidence="3">Predicted oxidoreductase</fullName>
    </submittedName>
</protein>
<dbReference type="InterPro" id="IPR036812">
    <property type="entry name" value="NAD(P)_OxRdtase_dom_sf"/>
</dbReference>
<keyword evidence="4" id="KW-1185">Reference proteome</keyword>
<dbReference type="SUPFAM" id="SSF51430">
    <property type="entry name" value="NAD(P)-linked oxidoreductase"/>
    <property type="match status" value="1"/>
</dbReference>
<dbReference type="InterPro" id="IPR050523">
    <property type="entry name" value="AKR_Detox_Biosynth"/>
</dbReference>
<dbReference type="Proteomes" id="UP000199687">
    <property type="component" value="Unassembled WGS sequence"/>
</dbReference>
<feature type="domain" description="NADP-dependent oxidoreductase" evidence="2">
    <location>
        <begin position="29"/>
        <end position="304"/>
    </location>
</feature>
<dbReference type="PANTHER" id="PTHR43364">
    <property type="entry name" value="NADH-SPECIFIC METHYLGLYOXAL REDUCTASE-RELATED"/>
    <property type="match status" value="1"/>
</dbReference>
<dbReference type="EMBL" id="FOGL01000022">
    <property type="protein sequence ID" value="SES17971.1"/>
    <property type="molecule type" value="Genomic_DNA"/>
</dbReference>
<dbReference type="Pfam" id="PF00248">
    <property type="entry name" value="Aldo_ket_red"/>
    <property type="match status" value="1"/>
</dbReference>
<name>A0A1H9V8V9_9BACI</name>
<gene>
    <name evidence="3" type="ORF">SAMN04487944_12218</name>
</gene>
<dbReference type="CDD" id="cd19082">
    <property type="entry name" value="AKR_AKR10A1_2"/>
    <property type="match status" value="1"/>
</dbReference>
<dbReference type="PANTHER" id="PTHR43364:SF4">
    <property type="entry name" value="NAD(P)-LINKED OXIDOREDUCTASE SUPERFAMILY PROTEIN"/>
    <property type="match status" value="1"/>
</dbReference>
<dbReference type="GO" id="GO:0016491">
    <property type="term" value="F:oxidoreductase activity"/>
    <property type="evidence" value="ECO:0007669"/>
    <property type="project" value="UniProtKB-KW"/>
</dbReference>
<evidence type="ECO:0000313" key="4">
    <source>
        <dbReference type="Proteomes" id="UP000199687"/>
    </source>
</evidence>